<sequence length="132" mass="13760">MLDRGAGVRRRDGAGRRGPCQLAGTVLGTGPVSAGGTVLGTGPVFAGGIVRARRPRPDTAAAGGADGEADNLVLWVSTRGYQRGHHHMLTRRSENPPQTRCNKIVTSAAQPRPPPQRLCAVGIIEITGGTYK</sequence>
<name>A0ABQ3IZS8_9PSEU</name>
<organism evidence="2 3">
    <name type="scientific">Amycolatopsis deserti</name>
    <dbReference type="NCBI Taxonomy" id="185696"/>
    <lineage>
        <taxon>Bacteria</taxon>
        <taxon>Bacillati</taxon>
        <taxon>Actinomycetota</taxon>
        <taxon>Actinomycetes</taxon>
        <taxon>Pseudonocardiales</taxon>
        <taxon>Pseudonocardiaceae</taxon>
        <taxon>Amycolatopsis</taxon>
    </lineage>
</organism>
<dbReference type="Proteomes" id="UP000605897">
    <property type="component" value="Unassembled WGS sequence"/>
</dbReference>
<proteinExistence type="predicted"/>
<feature type="region of interest" description="Disordered" evidence="1">
    <location>
        <begin position="1"/>
        <end position="20"/>
    </location>
</feature>
<evidence type="ECO:0000313" key="3">
    <source>
        <dbReference type="Proteomes" id="UP000605897"/>
    </source>
</evidence>
<accession>A0ABQ3IZS8</accession>
<evidence type="ECO:0000256" key="1">
    <source>
        <dbReference type="SAM" id="MobiDB-lite"/>
    </source>
</evidence>
<reference evidence="3" key="1">
    <citation type="journal article" date="2019" name="Int. J. Syst. Evol. Microbiol.">
        <title>The Global Catalogue of Microorganisms (GCM) 10K type strain sequencing project: providing services to taxonomists for standard genome sequencing and annotation.</title>
        <authorList>
            <consortium name="The Broad Institute Genomics Platform"/>
            <consortium name="The Broad Institute Genome Sequencing Center for Infectious Disease"/>
            <person name="Wu L."/>
            <person name="Ma J."/>
        </authorList>
    </citation>
    <scope>NUCLEOTIDE SEQUENCE [LARGE SCALE GENOMIC DNA]</scope>
    <source>
        <strain evidence="3">CGMCC 4.7677</strain>
    </source>
</reference>
<keyword evidence="3" id="KW-1185">Reference proteome</keyword>
<comment type="caution">
    <text evidence="2">The sequence shown here is derived from an EMBL/GenBank/DDBJ whole genome shotgun (WGS) entry which is preliminary data.</text>
</comment>
<dbReference type="EMBL" id="BNAU01000003">
    <property type="protein sequence ID" value="GHE99395.1"/>
    <property type="molecule type" value="Genomic_DNA"/>
</dbReference>
<evidence type="ECO:0000313" key="2">
    <source>
        <dbReference type="EMBL" id="GHE99395.1"/>
    </source>
</evidence>
<protein>
    <submittedName>
        <fullName evidence="2">Uncharacterized protein</fullName>
    </submittedName>
</protein>
<gene>
    <name evidence="2" type="ORF">GCM10017786_35670</name>
</gene>